<protein>
    <submittedName>
        <fullName evidence="2">Salicylate esterase</fullName>
    </submittedName>
</protein>
<feature type="compositionally biased region" description="Basic and acidic residues" evidence="1">
    <location>
        <begin position="84"/>
        <end position="94"/>
    </location>
</feature>
<sequence length="239" mass="25736">EYVRFDSRRVSRRLVLGQGLAPPGAGRPRGRGVGSARTRRGPDPGCRGHAGGIRRPRRRNARRPARARRARGAQPERNRHKPGRREAPREDRQARVPVRPAAAEREERHRGLAGGRRIGDPEERRGAGGRGPDHPLRGGHKRSPLPRLPGGLRTRPASDRLPAACPAGRSGRGDGGKLRERAPHLRAYHPGQGRQPRRPGEDVHRVALREGSLDVDGPPAVLCCAGGTGGASGLPGKAL</sequence>
<dbReference type="AlphaFoldDB" id="A0A6J4RJA0"/>
<feature type="compositionally biased region" description="Basic and acidic residues" evidence="1">
    <location>
        <begin position="171"/>
        <end position="181"/>
    </location>
</feature>
<feature type="region of interest" description="Disordered" evidence="1">
    <location>
        <begin position="1"/>
        <end position="181"/>
    </location>
</feature>
<proteinExistence type="predicted"/>
<feature type="compositionally biased region" description="Basic and acidic residues" evidence="1">
    <location>
        <begin position="117"/>
        <end position="136"/>
    </location>
</feature>
<reference evidence="2" key="1">
    <citation type="submission" date="2020-02" db="EMBL/GenBank/DDBJ databases">
        <authorList>
            <person name="Meier V. D."/>
        </authorList>
    </citation>
    <scope>NUCLEOTIDE SEQUENCE</scope>
    <source>
        <strain evidence="2">AVDCRST_MAG05</strain>
    </source>
</reference>
<evidence type="ECO:0000313" key="2">
    <source>
        <dbReference type="EMBL" id="CAA9472559.1"/>
    </source>
</evidence>
<feature type="non-terminal residue" evidence="2">
    <location>
        <position position="239"/>
    </location>
</feature>
<dbReference type="EMBL" id="CADCVM010000077">
    <property type="protein sequence ID" value="CAA9472559.1"/>
    <property type="molecule type" value="Genomic_DNA"/>
</dbReference>
<evidence type="ECO:0000256" key="1">
    <source>
        <dbReference type="SAM" id="MobiDB-lite"/>
    </source>
</evidence>
<accession>A0A6J4RJA0</accession>
<gene>
    <name evidence="2" type="ORF">AVDCRST_MAG05-670</name>
</gene>
<feature type="compositionally biased region" description="Low complexity" evidence="1">
    <location>
        <begin position="14"/>
        <end position="26"/>
    </location>
</feature>
<organism evidence="2">
    <name type="scientific">uncultured Rubrobacteraceae bacterium</name>
    <dbReference type="NCBI Taxonomy" id="349277"/>
    <lineage>
        <taxon>Bacteria</taxon>
        <taxon>Bacillati</taxon>
        <taxon>Actinomycetota</taxon>
        <taxon>Rubrobacteria</taxon>
        <taxon>Rubrobacterales</taxon>
        <taxon>Rubrobacteraceae</taxon>
        <taxon>environmental samples</taxon>
    </lineage>
</organism>
<feature type="non-terminal residue" evidence="2">
    <location>
        <position position="1"/>
    </location>
</feature>
<feature type="compositionally biased region" description="Basic residues" evidence="1">
    <location>
        <begin position="52"/>
        <end position="71"/>
    </location>
</feature>
<name>A0A6J4RJA0_9ACTN</name>